<keyword evidence="6" id="KW-0539">Nucleus</keyword>
<comment type="similarity">
    <text evidence="3">Belongs to the Integrator subunit 7 family.</text>
</comment>
<accession>A0AAD8EW45</accession>
<feature type="region of interest" description="Disordered" evidence="7">
    <location>
        <begin position="947"/>
        <end position="969"/>
    </location>
</feature>
<dbReference type="InterPro" id="IPR033060">
    <property type="entry name" value="INTS7"/>
</dbReference>
<evidence type="ECO:0000259" key="9">
    <source>
        <dbReference type="Pfam" id="PF24436"/>
    </source>
</evidence>
<dbReference type="GO" id="GO:0032039">
    <property type="term" value="C:integrator complex"/>
    <property type="evidence" value="ECO:0007669"/>
    <property type="project" value="InterPro"/>
</dbReference>
<gene>
    <name evidence="11" type="ORF">Bpfe_029576</name>
</gene>
<evidence type="ECO:0000256" key="5">
    <source>
        <dbReference type="ARBA" id="ARBA00022490"/>
    </source>
</evidence>
<evidence type="ECO:0000259" key="8">
    <source>
        <dbReference type="Pfam" id="PF22965"/>
    </source>
</evidence>
<dbReference type="InterPro" id="IPR056516">
    <property type="entry name" value="INTS7_N"/>
</dbReference>
<comment type="caution">
    <text evidence="11">The sequence shown here is derived from an EMBL/GenBank/DDBJ whole genome shotgun (WGS) entry which is preliminary data.</text>
</comment>
<dbReference type="InterPro" id="IPR056517">
    <property type="entry name" value="INTS7_HB"/>
</dbReference>
<reference evidence="11" key="1">
    <citation type="journal article" date="2023" name="PLoS Negl. Trop. Dis.">
        <title>A genome sequence for Biomphalaria pfeifferi, the major vector snail for the human-infecting parasite Schistosoma mansoni.</title>
        <authorList>
            <person name="Bu L."/>
            <person name="Lu L."/>
            <person name="Laidemitt M.R."/>
            <person name="Zhang S.M."/>
            <person name="Mutuku M."/>
            <person name="Mkoji G."/>
            <person name="Steinauer M."/>
            <person name="Loker E.S."/>
        </authorList>
    </citation>
    <scope>NUCLEOTIDE SEQUENCE</scope>
    <source>
        <strain evidence="11">KasaAsao</strain>
    </source>
</reference>
<dbReference type="InterPro" id="IPR011989">
    <property type="entry name" value="ARM-like"/>
</dbReference>
<comment type="subcellular location">
    <subcellularLocation>
        <location evidence="2">Cytoplasm</location>
    </subcellularLocation>
    <subcellularLocation>
        <location evidence="1">Nucleus</location>
    </subcellularLocation>
</comment>
<dbReference type="Pfam" id="PF22965">
    <property type="entry name" value="INTS7_C"/>
    <property type="match status" value="1"/>
</dbReference>
<name>A0AAD8EW45_BIOPF</name>
<dbReference type="InterPro" id="IPR054519">
    <property type="entry name" value="INTS7_C"/>
</dbReference>
<dbReference type="GO" id="GO:0034472">
    <property type="term" value="P:snRNA 3'-end processing"/>
    <property type="evidence" value="ECO:0007669"/>
    <property type="project" value="TreeGrafter"/>
</dbReference>
<proteinExistence type="inferred from homology"/>
<organism evidence="11 12">
    <name type="scientific">Biomphalaria pfeifferi</name>
    <name type="common">Bloodfluke planorb</name>
    <name type="synonym">Freshwater snail</name>
    <dbReference type="NCBI Taxonomy" id="112525"/>
    <lineage>
        <taxon>Eukaryota</taxon>
        <taxon>Metazoa</taxon>
        <taxon>Spiralia</taxon>
        <taxon>Lophotrochozoa</taxon>
        <taxon>Mollusca</taxon>
        <taxon>Gastropoda</taxon>
        <taxon>Heterobranchia</taxon>
        <taxon>Euthyneura</taxon>
        <taxon>Panpulmonata</taxon>
        <taxon>Hygrophila</taxon>
        <taxon>Lymnaeoidea</taxon>
        <taxon>Planorbidae</taxon>
        <taxon>Biomphalaria</taxon>
    </lineage>
</organism>
<dbReference type="GO" id="GO:0005737">
    <property type="term" value="C:cytoplasm"/>
    <property type="evidence" value="ECO:0007669"/>
    <property type="project" value="UniProtKB-SubCell"/>
</dbReference>
<evidence type="ECO:0000256" key="4">
    <source>
        <dbReference type="ARBA" id="ARBA00015336"/>
    </source>
</evidence>
<feature type="domain" description="Integrator complex subunit 7 C-terminal" evidence="8">
    <location>
        <begin position="808"/>
        <end position="923"/>
    </location>
</feature>
<feature type="domain" description="Integrator complex subunit 7 N-terminal" evidence="9">
    <location>
        <begin position="25"/>
        <end position="527"/>
    </location>
</feature>
<evidence type="ECO:0000256" key="3">
    <source>
        <dbReference type="ARBA" id="ARBA00008565"/>
    </source>
</evidence>
<sequence>MASSLASRQLASVSFEQEQDANSALTELDKALRSGQIGIQCEAVVKFPRLFEKYPFPILINSAILKIADLFRGGNNFIRLCVLRVTQQSEKHLDKIFSVDEFTRRIFGVIHSNDPVARAVTLRTLGSVASIISEKKNVHHSIILCLDSHNPVEVEAAIFAAEKFSEKSKTFAANVCSKIGIMIAGLSTPTEMKLRLIPILQHMHHDTETAAKAIELCQTVLRNFSDKKFITLSLQTLTRLTIKSLPNLQDHVVRLLAFLNSDPRSSVKAVCLDNLRLLAQRAAYLWTAQHLEELAKFALQTSSPVLKVKSLRVLNAVCGNIAVSLLSLQPDTCVLQVCREFCYDPGVDLAVQSIQLLTHLAKFKCLESTSDLTAEAVGTIQAYVILLANDTDKKNLLYLKIVLKCAVDICAGNTDICDKIVHTLTSLLGVSDEVSQLPLCECLAAIGSQCPTALDTVAPQILASLVTTISQSSHEVSQVQVHMCTLLFQAGCQKPMSATIHGQVMACISQANHWIAYKVARQAMRYCQYQVAHDILKTLNLKVVTEHIHYWLLALQHACAAENSLKQAKADNSDLASCIIDAIEMYVKSHVTLKAASTPTIPLDFACSYVNLRMHLLQAHHLLLLSCSSFSAKPPPAISIALAATNGQEGTRWAQVVQQASRNLEKCLKEYKNASLLATNLYKSAFDADPASLLNINMIQQCCNCMKSVISTIISTIQTGQSNLGERQFLTSKKNSTSSLSMSSTSGTLNVMQEISSALDKLLPDTDSSAIISYKLMDILSWSVAGFVHASPSFPRFFFQTLQNTVVKLAVSPQQSANQEPILLRADTHLSLKVEGVVQRGERPALFRKVSSVIISVTTALISRSTVPSTNIKVNESVSVHLTQTVQPHNDYFSTSFVLPFSVLGIHVAKVEAGVIDENGVFWNTGPCTSVTVKSYDDNIQRQQIRARAQQQSTSSLQAHPGSHANSSS</sequence>
<evidence type="ECO:0000256" key="7">
    <source>
        <dbReference type="SAM" id="MobiDB-lite"/>
    </source>
</evidence>
<dbReference type="Pfam" id="PF24436">
    <property type="entry name" value="INTS7_N"/>
    <property type="match status" value="1"/>
</dbReference>
<dbReference type="InterPro" id="IPR016024">
    <property type="entry name" value="ARM-type_fold"/>
</dbReference>
<dbReference type="EMBL" id="JASAOG010000293">
    <property type="protein sequence ID" value="KAK0040984.1"/>
    <property type="molecule type" value="Genomic_DNA"/>
</dbReference>
<dbReference type="Pfam" id="PF24437">
    <property type="entry name" value="INTS7_HB"/>
    <property type="match status" value="1"/>
</dbReference>
<dbReference type="Gene3D" id="1.25.10.10">
    <property type="entry name" value="Leucine-rich Repeat Variant"/>
    <property type="match status" value="1"/>
</dbReference>
<dbReference type="PANTHER" id="PTHR13322">
    <property type="entry name" value="C1ORF73 PROTEIN"/>
    <property type="match status" value="1"/>
</dbReference>
<keyword evidence="5" id="KW-0963">Cytoplasm</keyword>
<protein>
    <recommendedName>
        <fullName evidence="4">Integrator complex subunit 7</fullName>
    </recommendedName>
</protein>
<reference evidence="11" key="2">
    <citation type="submission" date="2023-04" db="EMBL/GenBank/DDBJ databases">
        <authorList>
            <person name="Bu L."/>
            <person name="Lu L."/>
            <person name="Laidemitt M.R."/>
            <person name="Zhang S.M."/>
            <person name="Mutuku M."/>
            <person name="Mkoji G."/>
            <person name="Steinauer M."/>
            <person name="Loker E.S."/>
        </authorList>
    </citation>
    <scope>NUCLEOTIDE SEQUENCE</scope>
    <source>
        <strain evidence="11">KasaAsao</strain>
        <tissue evidence="11">Whole Snail</tissue>
    </source>
</reference>
<evidence type="ECO:0000256" key="1">
    <source>
        <dbReference type="ARBA" id="ARBA00004123"/>
    </source>
</evidence>
<evidence type="ECO:0000259" key="10">
    <source>
        <dbReference type="Pfam" id="PF24437"/>
    </source>
</evidence>
<dbReference type="AlphaFoldDB" id="A0AAD8EW45"/>
<evidence type="ECO:0000256" key="2">
    <source>
        <dbReference type="ARBA" id="ARBA00004496"/>
    </source>
</evidence>
<dbReference type="Proteomes" id="UP001233172">
    <property type="component" value="Unassembled WGS sequence"/>
</dbReference>
<feature type="compositionally biased region" description="Low complexity" evidence="7">
    <location>
        <begin position="947"/>
        <end position="959"/>
    </location>
</feature>
<evidence type="ECO:0000313" key="12">
    <source>
        <dbReference type="Proteomes" id="UP001233172"/>
    </source>
</evidence>
<dbReference type="SUPFAM" id="SSF48371">
    <property type="entry name" value="ARM repeat"/>
    <property type="match status" value="1"/>
</dbReference>
<evidence type="ECO:0000256" key="6">
    <source>
        <dbReference type="ARBA" id="ARBA00023242"/>
    </source>
</evidence>
<keyword evidence="12" id="KW-1185">Reference proteome</keyword>
<evidence type="ECO:0000313" key="11">
    <source>
        <dbReference type="EMBL" id="KAK0040984.1"/>
    </source>
</evidence>
<dbReference type="PANTHER" id="PTHR13322:SF2">
    <property type="entry name" value="INTEGRATOR COMPLEX SUBUNIT 7"/>
    <property type="match status" value="1"/>
</dbReference>
<feature type="domain" description="Integrator complex subunit 7 helical bundle" evidence="10">
    <location>
        <begin position="530"/>
        <end position="712"/>
    </location>
</feature>